<name>A0A6N7KS05_9ACTN</name>
<organism evidence="1 2">
    <name type="scientific">Streptomyces kaniharaensis</name>
    <dbReference type="NCBI Taxonomy" id="212423"/>
    <lineage>
        <taxon>Bacteria</taxon>
        <taxon>Bacillati</taxon>
        <taxon>Actinomycetota</taxon>
        <taxon>Actinomycetes</taxon>
        <taxon>Kitasatosporales</taxon>
        <taxon>Streptomycetaceae</taxon>
        <taxon>Streptomyces</taxon>
    </lineage>
</organism>
<proteinExistence type="predicted"/>
<dbReference type="OrthoDB" id="4238968at2"/>
<dbReference type="Proteomes" id="UP000450000">
    <property type="component" value="Unassembled WGS sequence"/>
</dbReference>
<dbReference type="AlphaFoldDB" id="A0A6N7KS05"/>
<gene>
    <name evidence="1" type="ORF">F7Q99_12635</name>
</gene>
<evidence type="ECO:0000313" key="2">
    <source>
        <dbReference type="Proteomes" id="UP000450000"/>
    </source>
</evidence>
<accession>A0A6N7KS05</accession>
<dbReference type="EMBL" id="WBOF01000001">
    <property type="protein sequence ID" value="MQS13107.1"/>
    <property type="molecule type" value="Genomic_DNA"/>
</dbReference>
<evidence type="ECO:0000313" key="1">
    <source>
        <dbReference type="EMBL" id="MQS13107.1"/>
    </source>
</evidence>
<protein>
    <submittedName>
        <fullName evidence="1">Uncharacterized protein</fullName>
    </submittedName>
</protein>
<reference evidence="1 2" key="1">
    <citation type="submission" date="2019-09" db="EMBL/GenBank/DDBJ databases">
        <title>Genome Sequences of Streptomyces kaniharaensis ATCC 21070.</title>
        <authorList>
            <person name="Zhu W."/>
            <person name="De Crecy-Lagard V."/>
            <person name="Richards N.G."/>
        </authorList>
    </citation>
    <scope>NUCLEOTIDE SEQUENCE [LARGE SCALE GENOMIC DNA]</scope>
    <source>
        <strain evidence="1 2">SF-557</strain>
    </source>
</reference>
<sequence>MADRVFDAFVRGSWTIQSTTSHGETVQGKVTVQTDGGGNGGWSIAWDGKSGKDATWHGGFLLRGGHLSLDIFEGPSKLVHERAPEALNVPATVGATIQLTLPWTPPGSIGSSKENLAVDYDGATLRIVHTAGSSKTTHVCTRA</sequence>
<keyword evidence="2" id="KW-1185">Reference proteome</keyword>
<comment type="caution">
    <text evidence="1">The sequence shown here is derived from an EMBL/GenBank/DDBJ whole genome shotgun (WGS) entry which is preliminary data.</text>
</comment>
<dbReference type="RefSeq" id="WP_153461315.1">
    <property type="nucleotide sequence ID" value="NZ_WBOF01000001.1"/>
</dbReference>